<keyword evidence="6" id="KW-0732">Signal</keyword>
<name>A0A4U0U9X6_9PEZI</name>
<feature type="compositionally biased region" description="Pro residues" evidence="5">
    <location>
        <begin position="1885"/>
        <end position="1895"/>
    </location>
</feature>
<accession>A0A4U0U9X6</accession>
<keyword evidence="11" id="KW-1185">Reference proteome</keyword>
<protein>
    <recommendedName>
        <fullName evidence="2">alpha-galactosidase</fullName>
        <ecNumber evidence="2">3.2.1.22</ecNumber>
    </recommendedName>
</protein>
<evidence type="ECO:0000256" key="6">
    <source>
        <dbReference type="SAM" id="SignalP"/>
    </source>
</evidence>
<dbReference type="Proteomes" id="UP000308549">
    <property type="component" value="Unassembled WGS sequence"/>
</dbReference>
<dbReference type="SUPFAM" id="SSF51445">
    <property type="entry name" value="(Trans)glycosidases"/>
    <property type="match status" value="1"/>
</dbReference>
<feature type="compositionally biased region" description="Low complexity" evidence="5">
    <location>
        <begin position="1793"/>
        <end position="1803"/>
    </location>
</feature>
<dbReference type="Gene3D" id="3.20.20.70">
    <property type="entry name" value="Aldolase class I"/>
    <property type="match status" value="1"/>
</dbReference>
<feature type="domain" description="Alpha/beta hydrolase fold-3" evidence="7">
    <location>
        <begin position="1100"/>
        <end position="1156"/>
    </location>
</feature>
<feature type="chain" id="PRO_5020854991" description="alpha-galactosidase" evidence="6">
    <location>
        <begin position="19"/>
        <end position="1934"/>
    </location>
</feature>
<dbReference type="InterPro" id="IPR038417">
    <property type="entry name" value="Alpga-gal_N_sf"/>
</dbReference>
<dbReference type="InterPro" id="IPR002252">
    <property type="entry name" value="Glyco_hydro_36"/>
</dbReference>
<dbReference type="FunFam" id="3.20.20.70:FF:000118">
    <property type="entry name" value="Alpha-galactosidase"/>
    <property type="match status" value="1"/>
</dbReference>
<evidence type="ECO:0000256" key="3">
    <source>
        <dbReference type="ARBA" id="ARBA00022801"/>
    </source>
</evidence>
<dbReference type="PRINTS" id="PR00743">
    <property type="entry name" value="GLHYDRLASE36"/>
</dbReference>
<evidence type="ECO:0000256" key="1">
    <source>
        <dbReference type="ARBA" id="ARBA00001255"/>
    </source>
</evidence>
<feature type="compositionally biased region" description="Basic and acidic residues" evidence="5">
    <location>
        <begin position="1044"/>
        <end position="1053"/>
    </location>
</feature>
<feature type="compositionally biased region" description="Polar residues" evidence="5">
    <location>
        <begin position="1490"/>
        <end position="1509"/>
    </location>
</feature>
<evidence type="ECO:0000259" key="8">
    <source>
        <dbReference type="Pfam" id="PF16874"/>
    </source>
</evidence>
<keyword evidence="3" id="KW-0378">Hydrolase</keyword>
<feature type="domain" description="Glycosyl hydrolase family 36 C-terminal" evidence="8">
    <location>
        <begin position="661"/>
        <end position="734"/>
    </location>
</feature>
<dbReference type="InterPro" id="IPR031705">
    <property type="entry name" value="Glyco_hydro_36_C"/>
</dbReference>
<dbReference type="OrthoDB" id="2336090at2759"/>
<comment type="caution">
    <text evidence="10">The sequence shown here is derived from an EMBL/GenBank/DDBJ whole genome shotgun (WGS) entry which is preliminary data.</text>
</comment>
<reference evidence="10 11" key="1">
    <citation type="submission" date="2017-03" db="EMBL/GenBank/DDBJ databases">
        <title>Genomes of endolithic fungi from Antarctica.</title>
        <authorList>
            <person name="Coleine C."/>
            <person name="Masonjones S."/>
            <person name="Stajich J.E."/>
        </authorList>
    </citation>
    <scope>NUCLEOTIDE SEQUENCE [LARGE SCALE GENOMIC DNA]</scope>
    <source>
        <strain evidence="10 11">CCFEE 6315</strain>
    </source>
</reference>
<feature type="compositionally biased region" description="Polar residues" evidence="5">
    <location>
        <begin position="1858"/>
        <end position="1876"/>
    </location>
</feature>
<dbReference type="InterPro" id="IPR013094">
    <property type="entry name" value="AB_hydrolase_3"/>
</dbReference>
<dbReference type="CDD" id="cd14791">
    <property type="entry name" value="GH36"/>
    <property type="match status" value="1"/>
</dbReference>
<dbReference type="Pfam" id="PF16874">
    <property type="entry name" value="Glyco_hydro_36C"/>
    <property type="match status" value="1"/>
</dbReference>
<evidence type="ECO:0000256" key="4">
    <source>
        <dbReference type="ARBA" id="ARBA00023295"/>
    </source>
</evidence>
<dbReference type="InterPro" id="IPR013785">
    <property type="entry name" value="Aldolase_TIM"/>
</dbReference>
<evidence type="ECO:0000313" key="10">
    <source>
        <dbReference type="EMBL" id="TKA32058.1"/>
    </source>
</evidence>
<evidence type="ECO:0000313" key="11">
    <source>
        <dbReference type="Proteomes" id="UP000308549"/>
    </source>
</evidence>
<feature type="region of interest" description="Disordered" evidence="5">
    <location>
        <begin position="1723"/>
        <end position="1934"/>
    </location>
</feature>
<dbReference type="EC" id="3.2.1.22" evidence="2"/>
<feature type="compositionally biased region" description="Polar residues" evidence="5">
    <location>
        <begin position="1471"/>
        <end position="1480"/>
    </location>
</feature>
<dbReference type="Pfam" id="PF02065">
    <property type="entry name" value="Melibiase"/>
    <property type="match status" value="1"/>
</dbReference>
<feature type="compositionally biased region" description="Basic and acidic residues" evidence="5">
    <location>
        <begin position="1269"/>
        <end position="1278"/>
    </location>
</feature>
<feature type="compositionally biased region" description="Basic and acidic residues" evidence="5">
    <location>
        <begin position="1072"/>
        <end position="1083"/>
    </location>
</feature>
<dbReference type="GO" id="GO:0004557">
    <property type="term" value="F:alpha-galactosidase activity"/>
    <property type="evidence" value="ECO:0007669"/>
    <property type="project" value="UniProtKB-EC"/>
</dbReference>
<evidence type="ECO:0000259" key="9">
    <source>
        <dbReference type="Pfam" id="PF16875"/>
    </source>
</evidence>
<feature type="region of interest" description="Disordered" evidence="5">
    <location>
        <begin position="1587"/>
        <end position="1606"/>
    </location>
</feature>
<feature type="domain" description="Glycosyl hydrolase family 36 N-terminal" evidence="9">
    <location>
        <begin position="70"/>
        <end position="290"/>
    </location>
</feature>
<dbReference type="InterPro" id="IPR029058">
    <property type="entry name" value="AB_hydrolase_fold"/>
</dbReference>
<keyword evidence="4" id="KW-0326">Glycosidase</keyword>
<dbReference type="PANTHER" id="PTHR48081:SF19">
    <property type="entry name" value="AB HYDROLASE SUPERFAMILY PROTEIN C4A8.06C"/>
    <property type="match status" value="1"/>
</dbReference>
<gene>
    <name evidence="10" type="ORF">B0A50_01304</name>
</gene>
<dbReference type="InterPro" id="IPR050300">
    <property type="entry name" value="GDXG_lipolytic_enzyme"/>
</dbReference>
<dbReference type="GO" id="GO:0016052">
    <property type="term" value="P:carbohydrate catabolic process"/>
    <property type="evidence" value="ECO:0007669"/>
    <property type="project" value="InterPro"/>
</dbReference>
<dbReference type="InterPro" id="IPR017853">
    <property type="entry name" value="GH"/>
</dbReference>
<feature type="region of interest" description="Disordered" evidence="5">
    <location>
        <begin position="1031"/>
        <end position="1083"/>
    </location>
</feature>
<feature type="compositionally biased region" description="Basic and acidic residues" evidence="5">
    <location>
        <begin position="1897"/>
        <end position="1918"/>
    </location>
</feature>
<evidence type="ECO:0000256" key="5">
    <source>
        <dbReference type="SAM" id="MobiDB-lite"/>
    </source>
</evidence>
<feature type="domain" description="Alpha/beta hydrolase fold-3" evidence="7">
    <location>
        <begin position="903"/>
        <end position="1016"/>
    </location>
</feature>
<evidence type="ECO:0000256" key="2">
    <source>
        <dbReference type="ARBA" id="ARBA00012755"/>
    </source>
</evidence>
<dbReference type="InterPro" id="IPR031704">
    <property type="entry name" value="Glyco_hydro_36_N"/>
</dbReference>
<feature type="signal peptide" evidence="6">
    <location>
        <begin position="1"/>
        <end position="18"/>
    </location>
</feature>
<feature type="compositionally biased region" description="Pro residues" evidence="5">
    <location>
        <begin position="1739"/>
        <end position="1748"/>
    </location>
</feature>
<feature type="region of interest" description="Disordered" evidence="5">
    <location>
        <begin position="1245"/>
        <end position="1293"/>
    </location>
</feature>
<dbReference type="Pfam" id="PF07859">
    <property type="entry name" value="Abhydrolase_3"/>
    <property type="match status" value="2"/>
</dbReference>
<dbReference type="InterPro" id="IPR013780">
    <property type="entry name" value="Glyco_hydro_b"/>
</dbReference>
<dbReference type="Pfam" id="PF16875">
    <property type="entry name" value="Glyco_hydro_36N"/>
    <property type="match status" value="1"/>
</dbReference>
<dbReference type="PANTHER" id="PTHR48081">
    <property type="entry name" value="AB HYDROLASE SUPERFAMILY PROTEIN C4A8.06C"/>
    <property type="match status" value="1"/>
</dbReference>
<dbReference type="SUPFAM" id="SSF53474">
    <property type="entry name" value="alpha/beta-Hydrolases"/>
    <property type="match status" value="1"/>
</dbReference>
<proteinExistence type="predicted"/>
<comment type="catalytic activity">
    <reaction evidence="1">
        <text>Hydrolysis of terminal, non-reducing alpha-D-galactose residues in alpha-D-galactosides, including galactose oligosaccharides, galactomannans and galactolipids.</text>
        <dbReference type="EC" id="3.2.1.22"/>
    </reaction>
</comment>
<dbReference type="Gene3D" id="2.60.40.1180">
    <property type="entry name" value="Golgi alpha-mannosidase II"/>
    <property type="match status" value="1"/>
</dbReference>
<dbReference type="Gene3D" id="2.70.98.60">
    <property type="entry name" value="alpha-galactosidase from lactobacil brevis"/>
    <property type="match status" value="1"/>
</dbReference>
<sequence length="1934" mass="212071">MAGFTAVVGLSMASVAVAASSAITAAGSNFTMTADSMSYLFHVDPDTLDLFSDHFGGPTTDFVAPAAVDPNGWTDGLSNVRREFPDIGRSDYRLPAIHITHGDGSTVTRFEYQSHEIMDGKPTIPGLPATYGEAGDVSTIMVKMYDNYSDIGATLLYSVFPKYNAIARSFQITNNGTQTIEIERGASFSVDLPNIELEMLELQGDWASERKRVRHPVRYGETGFRSTTGYTSHLHNNFFALMSPTTTETTGEAWGFNLVWTGSFQAMAERFSNGFVRVLLGLNPLHSSIPVQPGETFYSPEAVGVYSSEGLGGMSRSFHDLYRNHLSRSQKTFSTRPVLLNSWEGLYFDYNATTIERVAKETSDLGISLFVNDDGWFGQNPYARLNDTAGLGDWTPNPNHFPKGLADYIDTVTDYSVANTSQGRELQFGLWFEPEMVNPNSTLYQEHPDWAMHSGNYPRTLTRNQLVLNVAMPEVQEFIISSVSNILDTANISYIKWDNNRGMHEMPSPATDYNYMLGMYRVLDNLTTRYPNILWEGCASGGGRFDAGILHYFPQSWTSDNNDAPNRLDIQMGTSLAYPMSSMGCHIGAVPYGLTNRTTSIYYRAHVALMCGSFGFELDPANLSPEEADAIPYILETWQNVNPIVISGSFYRLALPDETNWPAVQFISADGNTAVVFAFAQLAMVKPAAPPLRMQGLEAEAQYTSNLWNGTYSGATLMNSGVNLQWIIADYQSCQTPKKDTVYLSSEPGQPRPPAMPFNTLSVATAVTPSVIETYISHYLNRGPLRQKPTAHISYHEGLRLIRRFLDYSSQHSVEDLQAFTAQWVPAPTWVRTVDSEIAPQFLERAARLVQQQLGRRGLEKIGGKTWWQWRRPESPPLKAEWIEMKKDFNERKRLGTKVERVILYVHGGAYYFGSVDEHRYQMQRHARKLKARILAPRYRLAPQFPFPCGLYDCIATYLYLLQHFRPEQILFGGDSAGGGMVLSMLVVLRDQGCPLPAGTILLSPWVDLTHSFPSVAGDGGSDYIPPHGFHHKPSMAWPPPPSDEVRAVRKTTEQPPADALEMPDTSVSVSDDTKKSQADKNKIPGFGNNLSIMLDGNEVEMKEQIQMYAPNDLLAHPLVSPVMQPSLGGLPPMLIQVGDGELLRDEQLYLAHKAANPKAYPPSDAVLDEYDPRREFLNQFPPTNVQLQLWEDLCHVPHTLSFTRPAKYMYRSVAQFGAWALAHAQHKGIDIQNDDAISIISEGPEEGEDANASSTDVRQKRTPTPSESTKKMSKEEEAAGAVGKAGDPLPPFKDHMIRQRVTRHGVIYPLPPPSEIACLALDPASIGQIKPGPVRKWLAKRKENDVRFANDKKKVQKRRAKELAAGYDVLPGEIPPPTALVGRRRKGVVPEEKKRGKSWGLAMWSGWGSHHDEQTLDRQEKVESRHASVAGDRTVDPGADNAPPSRAGSSLTVPFGAGAGNLRSGRRVSGASSLASPWTQHERPRSPYRQVNDTGQANASASTPQLSAPNGLMSRRRGSSESTGLFPSRPVSALVPTTSAISPDSEKIPGSQNTYLDPSHSRPHNGVMAYPFKLRSPAMQSNLSTATLDSQPMSGASSVAGSGPVEMPAPEVEMPTTANTQQPQELDAQFVENSSGRANGLERVAVSPSSTTEARSAYPNHAGFVSPITLSDEHLVSPLDGLFSSPSAHQDPVFSNRTSLFGAVGADGMPIMPLLGSVSTYESHTSTDDARAALESVPPVPPLPPQDDLPAVSPIDEPKGGIPSPFKVRNPVNLHPTNGLVDQPRPDSVTVAPPAFAPAQPQDGGANETTTSAPFKLRNTAHVHPDSSSSRPFTPPHSDNERPRSRQTSAEEVANRAMTSLEQPSTENLPPNSNIVMPTVVPRRPTPSSPPQPTPRSERRVPLSRPSHGELKEKMLDRGAGGSLMGSSDRNVL</sequence>
<organism evidence="10 11">
    <name type="scientific">Salinomyces thailandicus</name>
    <dbReference type="NCBI Taxonomy" id="706561"/>
    <lineage>
        <taxon>Eukaryota</taxon>
        <taxon>Fungi</taxon>
        <taxon>Dikarya</taxon>
        <taxon>Ascomycota</taxon>
        <taxon>Pezizomycotina</taxon>
        <taxon>Dothideomycetes</taxon>
        <taxon>Dothideomycetidae</taxon>
        <taxon>Mycosphaerellales</taxon>
        <taxon>Teratosphaeriaceae</taxon>
        <taxon>Salinomyces</taxon>
    </lineage>
</organism>
<feature type="compositionally biased region" description="Low complexity" evidence="5">
    <location>
        <begin position="1595"/>
        <end position="1606"/>
    </location>
</feature>
<feature type="region of interest" description="Disordered" evidence="5">
    <location>
        <begin position="1407"/>
        <end position="1564"/>
    </location>
</feature>
<feature type="compositionally biased region" description="Basic and acidic residues" evidence="5">
    <location>
        <begin position="1410"/>
        <end position="1427"/>
    </location>
</feature>
<evidence type="ECO:0000259" key="7">
    <source>
        <dbReference type="Pfam" id="PF07859"/>
    </source>
</evidence>
<dbReference type="EMBL" id="NAJL01000006">
    <property type="protein sequence ID" value="TKA32058.1"/>
    <property type="molecule type" value="Genomic_DNA"/>
</dbReference>
<dbReference type="Gene3D" id="3.40.50.1820">
    <property type="entry name" value="alpha/beta hydrolase"/>
    <property type="match status" value="1"/>
</dbReference>